<comment type="function">
    <text evidence="9 10">The central subunit of the protein translocation channel SecYEG. Consists of two halves formed by TMs 1-5 and 6-10. These two domains form a lateral gate at the front which open onto the bilayer between TMs 2 and 7, and are clamped together by SecE at the back. The channel is closed by both a pore ring composed of hydrophobic SecY resides and a short helix (helix 2A) on the extracellular side of the membrane which forms a plug. The plug probably moves laterally to allow the channel to open. The ring and the pore may move independently.</text>
</comment>
<proteinExistence type="inferred from homology"/>
<feature type="transmembrane region" description="Helical" evidence="9">
    <location>
        <begin position="64"/>
        <end position="92"/>
    </location>
</feature>
<keyword evidence="14" id="KW-1185">Reference proteome</keyword>
<dbReference type="SUPFAM" id="SSF103491">
    <property type="entry name" value="Preprotein translocase SecY subunit"/>
    <property type="match status" value="1"/>
</dbReference>
<dbReference type="PRINTS" id="PR00303">
    <property type="entry name" value="SECYTRNLCASE"/>
</dbReference>
<evidence type="ECO:0000256" key="11">
    <source>
        <dbReference type="RuleBase" id="RU003484"/>
    </source>
</evidence>
<feature type="transmembrane region" description="Helical" evidence="9">
    <location>
        <begin position="205"/>
        <end position="227"/>
    </location>
</feature>
<evidence type="ECO:0000256" key="7">
    <source>
        <dbReference type="ARBA" id="ARBA00023010"/>
    </source>
</evidence>
<comment type="subunit">
    <text evidence="9">Component of the Sec protein translocase complex. Heterotrimer consisting of SecY, SecE and SecG subunits. The heterotrimers can form oligomers, although 1 heterotrimer is thought to be able to translocate proteins. Interacts with the ribosome. Interacts with SecDF, and other proteins may be involved. Interacts with SecA.</text>
</comment>
<comment type="subcellular location">
    <subcellularLocation>
        <location evidence="9">Cell membrane</location>
        <topology evidence="9">Multi-pass membrane protein</topology>
    </subcellularLocation>
    <subcellularLocation>
        <location evidence="1 11">Membrane</location>
        <topology evidence="1 11">Multi-pass membrane protein</topology>
    </subcellularLocation>
</comment>
<evidence type="ECO:0000256" key="5">
    <source>
        <dbReference type="ARBA" id="ARBA00022927"/>
    </source>
</evidence>
<dbReference type="InterPro" id="IPR026593">
    <property type="entry name" value="SecY"/>
</dbReference>
<evidence type="ECO:0000256" key="10">
    <source>
        <dbReference type="RuleBase" id="RU000537"/>
    </source>
</evidence>
<dbReference type="PIRSF" id="PIRSF004557">
    <property type="entry name" value="SecY"/>
    <property type="match status" value="1"/>
</dbReference>
<dbReference type="EMBL" id="JACRWE010000010">
    <property type="protein sequence ID" value="MBC5998085.1"/>
    <property type="molecule type" value="Genomic_DNA"/>
</dbReference>
<feature type="transmembrane region" description="Helical" evidence="9">
    <location>
        <begin position="264"/>
        <end position="285"/>
    </location>
</feature>
<feature type="transmembrane region" description="Helical" evidence="9">
    <location>
        <begin position="112"/>
        <end position="133"/>
    </location>
</feature>
<keyword evidence="4 9" id="KW-0812">Transmembrane</keyword>
<evidence type="ECO:0000256" key="3">
    <source>
        <dbReference type="ARBA" id="ARBA00022448"/>
    </source>
</evidence>
<dbReference type="NCBIfam" id="TIGR00967">
    <property type="entry name" value="3a0501s007"/>
    <property type="match status" value="1"/>
</dbReference>
<reference evidence="13 14" key="1">
    <citation type="submission" date="2020-08" db="EMBL/GenBank/DDBJ databases">
        <authorList>
            <person name="Liu C."/>
            <person name="Sun Q."/>
        </authorList>
    </citation>
    <scope>NUCLEOTIDE SEQUENCE [LARGE SCALE GENOMIC DNA]</scope>
    <source>
        <strain evidence="13 14">NSJ-18</strain>
    </source>
</reference>
<protein>
    <recommendedName>
        <fullName evidence="9 10">Protein translocase subunit SecY</fullName>
    </recommendedName>
</protein>
<keyword evidence="9" id="KW-1003">Cell membrane</keyword>
<dbReference type="Pfam" id="PF00344">
    <property type="entry name" value="SecY"/>
    <property type="match status" value="1"/>
</dbReference>
<dbReference type="PROSITE" id="PS00755">
    <property type="entry name" value="SECY_1"/>
    <property type="match status" value="1"/>
</dbReference>
<keyword evidence="5 9" id="KW-0653">Protein transport</keyword>
<evidence type="ECO:0000256" key="4">
    <source>
        <dbReference type="ARBA" id="ARBA00022692"/>
    </source>
</evidence>
<feature type="transmembrane region" description="Helical" evidence="9">
    <location>
        <begin position="387"/>
        <end position="406"/>
    </location>
</feature>
<comment type="caution">
    <text evidence="13">The sequence shown here is derived from an EMBL/GenBank/DDBJ whole genome shotgun (WGS) entry which is preliminary data.</text>
</comment>
<evidence type="ECO:0000256" key="2">
    <source>
        <dbReference type="ARBA" id="ARBA00005751"/>
    </source>
</evidence>
<keyword evidence="3 9" id="KW-0813">Transport</keyword>
<feature type="transmembrane region" description="Helical" evidence="9">
    <location>
        <begin position="20"/>
        <end position="44"/>
    </location>
</feature>
<dbReference type="Proteomes" id="UP000609849">
    <property type="component" value="Unassembled WGS sequence"/>
</dbReference>
<evidence type="ECO:0000256" key="1">
    <source>
        <dbReference type="ARBA" id="ARBA00004141"/>
    </source>
</evidence>
<organism evidence="13 14">
    <name type="scientific">Romboutsia faecis</name>
    <dbReference type="NCBI Taxonomy" id="2764597"/>
    <lineage>
        <taxon>Bacteria</taxon>
        <taxon>Bacillati</taxon>
        <taxon>Bacillota</taxon>
        <taxon>Clostridia</taxon>
        <taxon>Peptostreptococcales</taxon>
        <taxon>Peptostreptococcaceae</taxon>
        <taxon>Romboutsia</taxon>
    </lineage>
</organism>
<gene>
    <name evidence="9 13" type="primary">secY</name>
    <name evidence="13" type="ORF">H8923_15095</name>
</gene>
<evidence type="ECO:0000256" key="8">
    <source>
        <dbReference type="ARBA" id="ARBA00023136"/>
    </source>
</evidence>
<feature type="transmembrane region" description="Helical" evidence="9">
    <location>
        <begin position="172"/>
        <end position="193"/>
    </location>
</feature>
<dbReference type="Gene3D" id="1.10.3370.10">
    <property type="entry name" value="SecY subunit domain"/>
    <property type="match status" value="1"/>
</dbReference>
<feature type="transmembrane region" description="Helical" evidence="9">
    <location>
        <begin position="145"/>
        <end position="165"/>
    </location>
</feature>
<keyword evidence="7 9" id="KW-0811">Translocation</keyword>
<keyword evidence="8 9" id="KW-0472">Membrane</keyword>
<dbReference type="RefSeq" id="WP_187127975.1">
    <property type="nucleotide sequence ID" value="NZ_JACRWE010000010.1"/>
</dbReference>
<evidence type="ECO:0000313" key="13">
    <source>
        <dbReference type="EMBL" id="MBC5998085.1"/>
    </source>
</evidence>
<feature type="transmembrane region" description="Helical" evidence="9">
    <location>
        <begin position="359"/>
        <end position="381"/>
    </location>
</feature>
<dbReference type="InterPro" id="IPR030659">
    <property type="entry name" value="SecY_CS"/>
</dbReference>
<dbReference type="InterPro" id="IPR002208">
    <property type="entry name" value="SecY/SEC61-alpha"/>
</dbReference>
<comment type="similarity">
    <text evidence="2 9 12">Belongs to the SecY/SEC61-alpha family.</text>
</comment>
<dbReference type="HAMAP" id="MF_01465">
    <property type="entry name" value="SecY"/>
    <property type="match status" value="1"/>
</dbReference>
<evidence type="ECO:0000256" key="12">
    <source>
        <dbReference type="RuleBase" id="RU004349"/>
    </source>
</evidence>
<dbReference type="PROSITE" id="PS00756">
    <property type="entry name" value="SECY_2"/>
    <property type="match status" value="1"/>
</dbReference>
<dbReference type="PANTHER" id="PTHR10906">
    <property type="entry name" value="SECY/SEC61-ALPHA FAMILY MEMBER"/>
    <property type="match status" value="1"/>
</dbReference>
<name>A0ABR7JT43_9FIRM</name>
<accession>A0ABR7JT43</accession>
<keyword evidence="6 9" id="KW-1133">Transmembrane helix</keyword>
<feature type="transmembrane region" description="Helical" evidence="9">
    <location>
        <begin position="305"/>
        <end position="327"/>
    </location>
</feature>
<evidence type="ECO:0000313" key="14">
    <source>
        <dbReference type="Proteomes" id="UP000609849"/>
    </source>
</evidence>
<dbReference type="InterPro" id="IPR023201">
    <property type="entry name" value="SecY_dom_sf"/>
</dbReference>
<evidence type="ECO:0000256" key="9">
    <source>
        <dbReference type="HAMAP-Rule" id="MF_01465"/>
    </source>
</evidence>
<sequence>MLSQLKQAWKIKDVRKKILFTLMMIVVFRIGATIPVPGVDTSIIKEMVGKNSLLSLYNMFTGGAFSNFTLFALGIGPYITASIILQLLTIGFESLDELQKSGEEGKKKINKYTKYTALALALVQAIGITLGVIKGLGALKADNVFFISTIILTLVSASMLLMWIGDKITEKGLGNGSSIIIFVGIISRVPIDIMSAINKVQNGKLAIWAAAMLVVVILLTIMAVTYIQEATRKIPVQYAKRVVGRKTYGGQSSHIPMKVNQSGVIPVIFASSLLAFPQTIAMFMGSDAQNFVQTYLSPNSDIGFWIFRSLEVLLIVFFAYFYTTVSFNTEDIANNMKNNGGFIPGIRPGRPTIDYLNRILSRLTLAGAIFLAIISLIPAFVTHFMNVQINLAGTSLLIVVGVALELKRQLESNLVMRSYQGFLK</sequence>
<evidence type="ECO:0000256" key="6">
    <source>
        <dbReference type="ARBA" id="ARBA00022989"/>
    </source>
</evidence>